<dbReference type="InterPro" id="IPR035412">
    <property type="entry name" value="Terminase_L_N"/>
</dbReference>
<gene>
    <name evidence="1" type="ORF">F0P96_10505</name>
</gene>
<comment type="caution">
    <text evidence="1">The sequence shown here is derived from an EMBL/GenBank/DDBJ whole genome shotgun (WGS) entry which is preliminary data.</text>
</comment>
<dbReference type="Proteomes" id="UP000326380">
    <property type="component" value="Unassembled WGS sequence"/>
</dbReference>
<dbReference type="InterPro" id="IPR027417">
    <property type="entry name" value="P-loop_NTPase"/>
</dbReference>
<dbReference type="AlphaFoldDB" id="A0A7L4ZWQ1"/>
<dbReference type="EMBL" id="VTWU01000003">
    <property type="protein sequence ID" value="KAA9333391.1"/>
    <property type="molecule type" value="Genomic_DNA"/>
</dbReference>
<keyword evidence="2" id="KW-1185">Reference proteome</keyword>
<evidence type="ECO:0000313" key="2">
    <source>
        <dbReference type="Proteomes" id="UP000326380"/>
    </source>
</evidence>
<dbReference type="RefSeq" id="WP_151078812.1">
    <property type="nucleotide sequence ID" value="NZ_CP047647.1"/>
</dbReference>
<proteinExistence type="predicted"/>
<protein>
    <submittedName>
        <fullName evidence="1">Uncharacterized protein</fullName>
    </submittedName>
</protein>
<dbReference type="InterPro" id="IPR052380">
    <property type="entry name" value="Viral_DNA_packaging_terminase"/>
</dbReference>
<evidence type="ECO:0000313" key="1">
    <source>
        <dbReference type="EMBL" id="KAA9333391.1"/>
    </source>
</evidence>
<organism evidence="1 2">
    <name type="scientific">Hymenobacter busanensis</name>
    <dbReference type="NCBI Taxonomy" id="2607656"/>
    <lineage>
        <taxon>Bacteria</taxon>
        <taxon>Pseudomonadati</taxon>
        <taxon>Bacteroidota</taxon>
        <taxon>Cytophagia</taxon>
        <taxon>Cytophagales</taxon>
        <taxon>Hymenobacteraceae</taxon>
        <taxon>Hymenobacter</taxon>
    </lineage>
</organism>
<dbReference type="PANTHER" id="PTHR39184">
    <property type="match status" value="1"/>
</dbReference>
<accession>A0A7L4ZWQ1</accession>
<name>A0A7L4ZWQ1_9BACT</name>
<dbReference type="PANTHER" id="PTHR39184:SF1">
    <property type="entry name" value="PBSX PHAGE TERMINASE LARGE SUBUNIT"/>
    <property type="match status" value="1"/>
</dbReference>
<reference evidence="1 2" key="1">
    <citation type="submission" date="2019-09" db="EMBL/GenBank/DDBJ databases">
        <title>Genome sequence of Hymenobacter sp. M3.</title>
        <authorList>
            <person name="Srinivasan S."/>
        </authorList>
    </citation>
    <scope>NUCLEOTIDE SEQUENCE [LARGE SCALE GENOMIC DNA]</scope>
    <source>
        <strain evidence="1 2">M3</strain>
    </source>
</reference>
<dbReference type="Pfam" id="PF04466">
    <property type="entry name" value="Terminase_3"/>
    <property type="match status" value="1"/>
</dbReference>
<sequence length="490" mass="56214">MERELELEILPDAVNERFFPLFDNYDRYLLLWGGRDSSKSDFVALKLLLDCLTLPYFKCIMARKIGDTVADSQWATLKAVAEREGIDDLFTWGISPCVIRCKGSKNLFVARGLDNPKKVKSTKDPTHAWYEEANEISEDDHDIVGTTLRTSHAGAVIQEVFTFNPDHQEDYKSFWIWKKFFDATGHANDTSFAGSIDVEVDDEVVRRPFTVLHSSIRDNRWAPKERVAQYKGYEFTNPYRYRVWYLGLWAKKETGNEFYPRFSRATHVKPTDYVPGVNILQSWDANSLPYCAMLCAQALDTRSQGGKLQLRVFREYALRSPNSGIRNTGRQFLLDRQAQGWQQSSVYLTGDASLRNRKVGEERESNFQDVQSALMGFETVDGNRIPGALHGDSADLWLRRNPNVDRRRDFINYLLAGGLHNVEVQIDPACTELIADLELTQKGIDGKLKEKYHDKVLGATYEIRGHFSDVFDYWLCTVLAGQYEAFKDGR</sequence>
<dbReference type="Gene3D" id="3.40.50.300">
    <property type="entry name" value="P-loop containing nucleotide triphosphate hydrolases"/>
    <property type="match status" value="1"/>
</dbReference>